<keyword evidence="11" id="KW-1185">Reference proteome</keyword>
<dbReference type="GO" id="GO:0006465">
    <property type="term" value="P:signal peptide processing"/>
    <property type="evidence" value="ECO:0007669"/>
    <property type="project" value="InterPro"/>
</dbReference>
<dbReference type="Gene3D" id="2.10.109.10">
    <property type="entry name" value="Umud Fragment, subunit A"/>
    <property type="match status" value="1"/>
</dbReference>
<reference evidence="10" key="1">
    <citation type="journal article" date="2014" name="Int. J. Syst. Evol. Microbiol.">
        <title>Complete genome sequence of Corynebacterium casei LMG S-19264T (=DSM 44701T), isolated from a smear-ripened cheese.</title>
        <authorList>
            <consortium name="US DOE Joint Genome Institute (JGI-PGF)"/>
            <person name="Walter F."/>
            <person name="Albersmeier A."/>
            <person name="Kalinowski J."/>
            <person name="Ruckert C."/>
        </authorList>
    </citation>
    <scope>NUCLEOTIDE SEQUENCE</scope>
    <source>
        <strain evidence="10">JCM 4646</strain>
    </source>
</reference>
<dbReference type="EMBL" id="BNBO01000030">
    <property type="protein sequence ID" value="GHH76716.1"/>
    <property type="molecule type" value="Genomic_DNA"/>
</dbReference>
<sequence length="351" mass="37412">MAMGTRGKSKVADRRPNGTAGRRDTGAATGSPRRGTPGSVGTADGIRRTAAAGDTERAAPGAPDDFAAAPGRGRAERRRSARRAARRRRRSVLREFPLIVIVALVVALVMKTFLVQVFVIPSGSMEQTIQIGDRVLVDKLTPWFGSEPARGDVVVFKDPGGWLEGDHKPSTDGPVMRGAKSVLTYVGLLPSESEQDLIKRVIGVGGDTVECCDEQGRVSVNGTPVDEPYLAAENPPSRQPFKVQVPQGRLWVMGDHRDVSADSRFHMGNPGQGTIPLSGVVGRAFVIAWPLPRFHQLEEPASLSSLPRATAAPGAVPYSMGSRPLPTEPPLVMGVLGFLPLIVRRRGVTSG</sequence>
<dbReference type="GO" id="GO:0009003">
    <property type="term" value="F:signal peptidase activity"/>
    <property type="evidence" value="ECO:0007669"/>
    <property type="project" value="UniProtKB-EC"/>
</dbReference>
<keyword evidence="7" id="KW-0472">Membrane</keyword>
<evidence type="ECO:0000259" key="9">
    <source>
        <dbReference type="Pfam" id="PF10502"/>
    </source>
</evidence>
<feature type="domain" description="Peptidase S26" evidence="9">
    <location>
        <begin position="95"/>
        <end position="289"/>
    </location>
</feature>
<evidence type="ECO:0000313" key="10">
    <source>
        <dbReference type="EMBL" id="GHH76716.1"/>
    </source>
</evidence>
<dbReference type="GO" id="GO:0004252">
    <property type="term" value="F:serine-type endopeptidase activity"/>
    <property type="evidence" value="ECO:0007669"/>
    <property type="project" value="InterPro"/>
</dbReference>
<feature type="compositionally biased region" description="Low complexity" evidence="8">
    <location>
        <begin position="58"/>
        <end position="72"/>
    </location>
</feature>
<evidence type="ECO:0000256" key="5">
    <source>
        <dbReference type="ARBA" id="ARBA00022801"/>
    </source>
</evidence>
<feature type="region of interest" description="Disordered" evidence="8">
    <location>
        <begin position="1"/>
        <end position="87"/>
    </location>
</feature>
<dbReference type="PROSITE" id="PS00761">
    <property type="entry name" value="SPASE_I_3"/>
    <property type="match status" value="1"/>
</dbReference>
<feature type="active site" evidence="6">
    <location>
        <position position="199"/>
    </location>
</feature>
<dbReference type="PANTHER" id="PTHR43390:SF1">
    <property type="entry name" value="CHLOROPLAST PROCESSING PEPTIDASE"/>
    <property type="match status" value="1"/>
</dbReference>
<feature type="transmembrane region" description="Helical" evidence="7">
    <location>
        <begin position="96"/>
        <end position="119"/>
    </location>
</feature>
<dbReference type="SUPFAM" id="SSF51306">
    <property type="entry name" value="LexA/Signal peptidase"/>
    <property type="match status" value="1"/>
</dbReference>
<comment type="similarity">
    <text evidence="3 7">Belongs to the peptidase S26 family.</text>
</comment>
<accession>A0A919G2J4</accession>
<comment type="caution">
    <text evidence="10">The sequence shown here is derived from an EMBL/GenBank/DDBJ whole genome shotgun (WGS) entry which is preliminary data.</text>
</comment>
<keyword evidence="7" id="KW-0812">Transmembrane</keyword>
<comment type="subcellular location">
    <subcellularLocation>
        <location evidence="2">Cell membrane</location>
        <topology evidence="2">Single-pass type II membrane protein</topology>
    </subcellularLocation>
    <subcellularLocation>
        <location evidence="7">Membrane</location>
        <topology evidence="7">Single-pass type II membrane protein</topology>
    </subcellularLocation>
</comment>
<feature type="active site" evidence="6">
    <location>
        <position position="124"/>
    </location>
</feature>
<proteinExistence type="inferred from homology"/>
<feature type="compositionally biased region" description="Basic and acidic residues" evidence="8">
    <location>
        <begin position="10"/>
        <end position="25"/>
    </location>
</feature>
<evidence type="ECO:0000256" key="6">
    <source>
        <dbReference type="PIRSR" id="PIRSR600223-1"/>
    </source>
</evidence>
<reference evidence="10" key="2">
    <citation type="submission" date="2020-09" db="EMBL/GenBank/DDBJ databases">
        <authorList>
            <person name="Sun Q."/>
            <person name="Ohkuma M."/>
        </authorList>
    </citation>
    <scope>NUCLEOTIDE SEQUENCE</scope>
    <source>
        <strain evidence="10">JCM 4646</strain>
    </source>
</reference>
<dbReference type="AlphaFoldDB" id="A0A919G2J4"/>
<protein>
    <recommendedName>
        <fullName evidence="4 7">Signal peptidase I</fullName>
        <ecNumber evidence="4 7">3.4.21.89</ecNumber>
    </recommendedName>
</protein>
<name>A0A919G2J4_9ACTN</name>
<evidence type="ECO:0000313" key="11">
    <source>
        <dbReference type="Proteomes" id="UP000617734"/>
    </source>
</evidence>
<organism evidence="10 11">
    <name type="scientific">Kitasatospora indigofera</name>
    <dbReference type="NCBI Taxonomy" id="67307"/>
    <lineage>
        <taxon>Bacteria</taxon>
        <taxon>Bacillati</taxon>
        <taxon>Actinomycetota</taxon>
        <taxon>Actinomycetes</taxon>
        <taxon>Kitasatosporales</taxon>
        <taxon>Streptomycetaceae</taxon>
        <taxon>Kitasatospora</taxon>
    </lineage>
</organism>
<dbReference type="InterPro" id="IPR000223">
    <property type="entry name" value="Pept_S26A_signal_pept_1"/>
</dbReference>
<dbReference type="Proteomes" id="UP000617734">
    <property type="component" value="Unassembled WGS sequence"/>
</dbReference>
<comment type="catalytic activity">
    <reaction evidence="1 7">
        <text>Cleavage of hydrophobic, N-terminal signal or leader sequences from secreted and periplasmic proteins.</text>
        <dbReference type="EC" id="3.4.21.89"/>
    </reaction>
</comment>
<feature type="compositionally biased region" description="Basic residues" evidence="8">
    <location>
        <begin position="75"/>
        <end position="87"/>
    </location>
</feature>
<evidence type="ECO:0000256" key="7">
    <source>
        <dbReference type="RuleBase" id="RU362042"/>
    </source>
</evidence>
<dbReference type="PANTHER" id="PTHR43390">
    <property type="entry name" value="SIGNAL PEPTIDASE I"/>
    <property type="match status" value="1"/>
</dbReference>
<dbReference type="GO" id="GO:0005886">
    <property type="term" value="C:plasma membrane"/>
    <property type="evidence" value="ECO:0007669"/>
    <property type="project" value="UniProtKB-SubCell"/>
</dbReference>
<dbReference type="EC" id="3.4.21.89" evidence="4 7"/>
<evidence type="ECO:0000256" key="2">
    <source>
        <dbReference type="ARBA" id="ARBA00004401"/>
    </source>
</evidence>
<keyword evidence="7" id="KW-0645">Protease</keyword>
<dbReference type="NCBIfam" id="TIGR02227">
    <property type="entry name" value="sigpep_I_bact"/>
    <property type="match status" value="1"/>
</dbReference>
<dbReference type="InterPro" id="IPR019533">
    <property type="entry name" value="Peptidase_S26"/>
</dbReference>
<dbReference type="PRINTS" id="PR00727">
    <property type="entry name" value="LEADERPTASE"/>
</dbReference>
<keyword evidence="7" id="KW-1133">Transmembrane helix</keyword>
<dbReference type="CDD" id="cd06530">
    <property type="entry name" value="S26_SPase_I"/>
    <property type="match status" value="1"/>
</dbReference>
<evidence type="ECO:0000256" key="1">
    <source>
        <dbReference type="ARBA" id="ARBA00000677"/>
    </source>
</evidence>
<evidence type="ECO:0000256" key="3">
    <source>
        <dbReference type="ARBA" id="ARBA00009370"/>
    </source>
</evidence>
<dbReference type="Pfam" id="PF10502">
    <property type="entry name" value="Peptidase_S26"/>
    <property type="match status" value="1"/>
</dbReference>
<evidence type="ECO:0000256" key="4">
    <source>
        <dbReference type="ARBA" id="ARBA00013208"/>
    </source>
</evidence>
<evidence type="ECO:0000256" key="8">
    <source>
        <dbReference type="SAM" id="MobiDB-lite"/>
    </source>
</evidence>
<gene>
    <name evidence="10" type="ORF">GCM10018781_48470</name>
</gene>
<dbReference type="InterPro" id="IPR036286">
    <property type="entry name" value="LexA/Signal_pep-like_sf"/>
</dbReference>
<keyword evidence="5 7" id="KW-0378">Hydrolase</keyword>
<dbReference type="InterPro" id="IPR019758">
    <property type="entry name" value="Pept_S26A_signal_pept_1_CS"/>
</dbReference>